<protein>
    <submittedName>
        <fullName evidence="2">Uncharacterized protein</fullName>
    </submittedName>
</protein>
<name>A0AC35GDK2_9BILA</name>
<accession>A0AC35GDK2</accession>
<organism evidence="1 2">
    <name type="scientific">Panagrolaimus sp. PS1159</name>
    <dbReference type="NCBI Taxonomy" id="55785"/>
    <lineage>
        <taxon>Eukaryota</taxon>
        <taxon>Metazoa</taxon>
        <taxon>Ecdysozoa</taxon>
        <taxon>Nematoda</taxon>
        <taxon>Chromadorea</taxon>
        <taxon>Rhabditida</taxon>
        <taxon>Tylenchina</taxon>
        <taxon>Panagrolaimomorpha</taxon>
        <taxon>Panagrolaimoidea</taxon>
        <taxon>Panagrolaimidae</taxon>
        <taxon>Panagrolaimus</taxon>
    </lineage>
</organism>
<evidence type="ECO:0000313" key="2">
    <source>
        <dbReference type="WBParaSite" id="PS1159_v2.g3999.t1"/>
    </source>
</evidence>
<sequence length="153" mass="17811">MTSAQRFIFVNRNMPTESDDEDLYERRKRIDLEERLEEAERMNMPIQKPLMLARNQAFALAGVGASNPSYHHAYEEPYERTYRPVPEGQSVRLPYSSRPLMHPVPLSAEERRRALTDRLVGDALQLGRYMDDTVVGVARRELAEAYELDERDL</sequence>
<dbReference type="Proteomes" id="UP000887580">
    <property type="component" value="Unplaced"/>
</dbReference>
<evidence type="ECO:0000313" key="1">
    <source>
        <dbReference type="Proteomes" id="UP000887580"/>
    </source>
</evidence>
<dbReference type="WBParaSite" id="PS1159_v2.g3999.t1">
    <property type="protein sequence ID" value="PS1159_v2.g3999.t1"/>
    <property type="gene ID" value="PS1159_v2.g3999"/>
</dbReference>
<proteinExistence type="predicted"/>
<reference evidence="2" key="1">
    <citation type="submission" date="2025-08" db="UniProtKB">
        <authorList>
            <consortium name="WormBaseParasite"/>
        </authorList>
    </citation>
    <scope>IDENTIFICATION</scope>
</reference>